<keyword evidence="1" id="KW-0472">Membrane</keyword>
<gene>
    <name evidence="2" type="ORF">SNAT2548_LOCUS31096</name>
</gene>
<dbReference type="EMBL" id="CAJNDS010002638">
    <property type="protein sequence ID" value="CAE7553671.1"/>
    <property type="molecule type" value="Genomic_DNA"/>
</dbReference>
<sequence length="283" mass="31157">MQLFSSPQVCSTLFFAHSRRLIMLYLAWMAVSVSTLAGTWASQAHVAITAGGHTSVVRREMDHHNALQAAQGESREALFKEEVQTHMATYKGCYKNEGVNRVNKHEGKMLLSMCLLKAQFGNKAYIGMEWPQGFDAEGVAECMLLSFLPTMEKAPDSECTKELAMDVLRLGSANRLAVYSVDSTAQILPLMGCYVNEGAKRKGGHKLDKTILECLKLAREDSKSYIGMEYPEGYDREGAAQCLLLDTLPNMDGVTDNFCGGEKALNVYPLGAAHRLAVYKVPS</sequence>
<dbReference type="Proteomes" id="UP000604046">
    <property type="component" value="Unassembled WGS sequence"/>
</dbReference>
<evidence type="ECO:0000313" key="2">
    <source>
        <dbReference type="EMBL" id="CAE7553671.1"/>
    </source>
</evidence>
<feature type="transmembrane region" description="Helical" evidence="1">
    <location>
        <begin position="21"/>
        <end position="41"/>
    </location>
</feature>
<keyword evidence="1" id="KW-1133">Transmembrane helix</keyword>
<comment type="caution">
    <text evidence="2">The sequence shown here is derived from an EMBL/GenBank/DDBJ whole genome shotgun (WGS) entry which is preliminary data.</text>
</comment>
<proteinExistence type="predicted"/>
<protein>
    <submittedName>
        <fullName evidence="2">Uncharacterized protein</fullName>
    </submittedName>
</protein>
<reference evidence="2" key="1">
    <citation type="submission" date="2021-02" db="EMBL/GenBank/DDBJ databases">
        <authorList>
            <person name="Dougan E. K."/>
            <person name="Rhodes N."/>
            <person name="Thang M."/>
            <person name="Chan C."/>
        </authorList>
    </citation>
    <scope>NUCLEOTIDE SEQUENCE</scope>
</reference>
<keyword evidence="1" id="KW-0812">Transmembrane</keyword>
<organism evidence="2 3">
    <name type="scientific">Symbiodinium natans</name>
    <dbReference type="NCBI Taxonomy" id="878477"/>
    <lineage>
        <taxon>Eukaryota</taxon>
        <taxon>Sar</taxon>
        <taxon>Alveolata</taxon>
        <taxon>Dinophyceae</taxon>
        <taxon>Suessiales</taxon>
        <taxon>Symbiodiniaceae</taxon>
        <taxon>Symbiodinium</taxon>
    </lineage>
</organism>
<evidence type="ECO:0000256" key="1">
    <source>
        <dbReference type="SAM" id="Phobius"/>
    </source>
</evidence>
<accession>A0A812U6G1</accession>
<dbReference type="AlphaFoldDB" id="A0A812U6G1"/>
<evidence type="ECO:0000313" key="3">
    <source>
        <dbReference type="Proteomes" id="UP000604046"/>
    </source>
</evidence>
<name>A0A812U6G1_9DINO</name>
<keyword evidence="3" id="KW-1185">Reference proteome</keyword>